<dbReference type="Proteomes" id="UP000752696">
    <property type="component" value="Unassembled WGS sequence"/>
</dbReference>
<dbReference type="AlphaFoldDB" id="A0A6V7GWF9"/>
<dbReference type="GO" id="GO:0031145">
    <property type="term" value="P:anaphase-promoting complex-dependent catabolic process"/>
    <property type="evidence" value="ECO:0007669"/>
    <property type="project" value="InterPro"/>
</dbReference>
<protein>
    <recommendedName>
        <fullName evidence="4">Anaphase-promoting complex subunit CDC26</fullName>
    </recommendedName>
    <alternativeName>
        <fullName evidence="11">Cell division cycle protein 26 homolog</fullName>
    </alternativeName>
</protein>
<gene>
    <name evidence="13" type="ORF">MHI_LOCUS143614</name>
</gene>
<dbReference type="EMBL" id="CAJDYZ010002843">
    <property type="protein sequence ID" value="CAD1469720.1"/>
    <property type="molecule type" value="Genomic_DNA"/>
</dbReference>
<evidence type="ECO:0000256" key="10">
    <source>
        <dbReference type="ARBA" id="ARBA00023306"/>
    </source>
</evidence>
<evidence type="ECO:0000256" key="7">
    <source>
        <dbReference type="ARBA" id="ARBA00022786"/>
    </source>
</evidence>
<dbReference type="PANTHER" id="PTHR28579:SF1">
    <property type="entry name" value="ANAPHASE-PROMOTING COMPLEX SUBUNIT CDC26"/>
    <property type="match status" value="1"/>
</dbReference>
<sequence length="74" mass="8689">KMIRRSPTRLDLRLDDLEEYEAMRKALEAKKESERPPTTFSPPTWGGKVPQNEIQERIGYMPQQIQPTHSRPNI</sequence>
<evidence type="ECO:0000256" key="2">
    <source>
        <dbReference type="ARBA" id="ARBA00004906"/>
    </source>
</evidence>
<comment type="similarity">
    <text evidence="3">Belongs to the CDC26 family.</text>
</comment>
<comment type="pathway">
    <text evidence="2">Protein modification; protein ubiquitination.</text>
</comment>
<proteinExistence type="inferred from homology"/>
<keyword evidence="10" id="KW-0131">Cell cycle</keyword>
<dbReference type="GO" id="GO:0070979">
    <property type="term" value="P:protein K11-linked ubiquitination"/>
    <property type="evidence" value="ECO:0007669"/>
    <property type="project" value="TreeGrafter"/>
</dbReference>
<evidence type="ECO:0000256" key="6">
    <source>
        <dbReference type="ARBA" id="ARBA00022776"/>
    </source>
</evidence>
<reference evidence="13" key="1">
    <citation type="submission" date="2020-07" db="EMBL/GenBank/DDBJ databases">
        <authorList>
            <person name="Nazaruddin N."/>
        </authorList>
    </citation>
    <scope>NUCLEOTIDE SEQUENCE</scope>
</reference>
<feature type="region of interest" description="Disordered" evidence="12">
    <location>
        <begin position="27"/>
        <end position="50"/>
    </location>
</feature>
<evidence type="ECO:0000256" key="8">
    <source>
        <dbReference type="ARBA" id="ARBA00023054"/>
    </source>
</evidence>
<keyword evidence="14" id="KW-1185">Reference proteome</keyword>
<evidence type="ECO:0000313" key="14">
    <source>
        <dbReference type="Proteomes" id="UP000752696"/>
    </source>
</evidence>
<evidence type="ECO:0000256" key="11">
    <source>
        <dbReference type="ARBA" id="ARBA00032907"/>
    </source>
</evidence>
<dbReference type="GO" id="GO:0005680">
    <property type="term" value="C:anaphase-promoting complex"/>
    <property type="evidence" value="ECO:0007669"/>
    <property type="project" value="InterPro"/>
</dbReference>
<feature type="non-terminal residue" evidence="13">
    <location>
        <position position="1"/>
    </location>
</feature>
<dbReference type="PANTHER" id="PTHR28579">
    <property type="entry name" value="ANAPHASE-PROMOTING COMPLEX SUBUNIT CDC26"/>
    <property type="match status" value="1"/>
</dbReference>
<keyword evidence="8" id="KW-0175">Coiled coil</keyword>
<evidence type="ECO:0000256" key="5">
    <source>
        <dbReference type="ARBA" id="ARBA00022618"/>
    </source>
</evidence>
<keyword evidence="9" id="KW-0539">Nucleus</keyword>
<comment type="subcellular location">
    <subcellularLocation>
        <location evidence="1">Nucleus</location>
    </subcellularLocation>
</comment>
<evidence type="ECO:0000256" key="4">
    <source>
        <dbReference type="ARBA" id="ARBA00018549"/>
    </source>
</evidence>
<dbReference type="InterPro" id="IPR018860">
    <property type="entry name" value="APC_suCDC26"/>
</dbReference>
<evidence type="ECO:0000256" key="9">
    <source>
        <dbReference type="ARBA" id="ARBA00023242"/>
    </source>
</evidence>
<dbReference type="Pfam" id="PF10471">
    <property type="entry name" value="ANAPC_CDC26"/>
    <property type="match status" value="1"/>
</dbReference>
<name>A0A6V7GWF9_9HYME</name>
<accession>A0A6V7GWF9</accession>
<evidence type="ECO:0000256" key="3">
    <source>
        <dbReference type="ARBA" id="ARBA00007939"/>
    </source>
</evidence>
<keyword evidence="5" id="KW-0132">Cell division</keyword>
<dbReference type="GO" id="GO:0051301">
    <property type="term" value="P:cell division"/>
    <property type="evidence" value="ECO:0007669"/>
    <property type="project" value="UniProtKB-KW"/>
</dbReference>
<comment type="caution">
    <text evidence="13">The sequence shown here is derived from an EMBL/GenBank/DDBJ whole genome shotgun (WGS) entry which is preliminary data.</text>
</comment>
<dbReference type="GO" id="GO:0007346">
    <property type="term" value="P:regulation of mitotic cell cycle"/>
    <property type="evidence" value="ECO:0007669"/>
    <property type="project" value="TreeGrafter"/>
</dbReference>
<evidence type="ECO:0000256" key="1">
    <source>
        <dbReference type="ARBA" id="ARBA00004123"/>
    </source>
</evidence>
<keyword evidence="7" id="KW-0833">Ubl conjugation pathway</keyword>
<keyword evidence="6" id="KW-0498">Mitosis</keyword>
<organism evidence="13 14">
    <name type="scientific">Heterotrigona itama</name>
    <dbReference type="NCBI Taxonomy" id="395501"/>
    <lineage>
        <taxon>Eukaryota</taxon>
        <taxon>Metazoa</taxon>
        <taxon>Ecdysozoa</taxon>
        <taxon>Arthropoda</taxon>
        <taxon>Hexapoda</taxon>
        <taxon>Insecta</taxon>
        <taxon>Pterygota</taxon>
        <taxon>Neoptera</taxon>
        <taxon>Endopterygota</taxon>
        <taxon>Hymenoptera</taxon>
        <taxon>Apocrita</taxon>
        <taxon>Aculeata</taxon>
        <taxon>Apoidea</taxon>
        <taxon>Anthophila</taxon>
        <taxon>Apidae</taxon>
        <taxon>Heterotrigona</taxon>
    </lineage>
</organism>
<dbReference type="OrthoDB" id="2422341at2759"/>
<evidence type="ECO:0000256" key="12">
    <source>
        <dbReference type="SAM" id="MobiDB-lite"/>
    </source>
</evidence>
<evidence type="ECO:0000313" key="13">
    <source>
        <dbReference type="EMBL" id="CAD1469720.1"/>
    </source>
</evidence>